<dbReference type="PANTHER" id="PTHR40077:SF2">
    <property type="entry name" value="MEMBRANE PROTEIN"/>
    <property type="match status" value="1"/>
</dbReference>
<comment type="subcellular location">
    <subcellularLocation>
        <location evidence="1">Cell membrane</location>
        <topology evidence="1">Multi-pass membrane protein</topology>
    </subcellularLocation>
</comment>
<dbReference type="RefSeq" id="WP_123929194.1">
    <property type="nucleotide sequence ID" value="NZ_CP033896.1"/>
</dbReference>
<name>A0A3G6J8D9_9CORY</name>
<feature type="transmembrane region" description="Helical" evidence="6">
    <location>
        <begin position="85"/>
        <end position="104"/>
    </location>
</feature>
<reference evidence="8 9" key="1">
    <citation type="submission" date="2018-11" db="EMBL/GenBank/DDBJ databases">
        <authorList>
            <person name="Kleinhagauer T."/>
            <person name="Glaeser S.P."/>
            <person name="Spergser J."/>
            <person name="Ruckert C."/>
            <person name="Kaempfer P."/>
            <person name="Busse H.-J."/>
        </authorList>
    </citation>
    <scope>NUCLEOTIDE SEQUENCE [LARGE SCALE GENOMIC DNA]</scope>
    <source>
        <strain evidence="8 9">200CH</strain>
    </source>
</reference>
<evidence type="ECO:0000256" key="5">
    <source>
        <dbReference type="ARBA" id="ARBA00023136"/>
    </source>
</evidence>
<dbReference type="GO" id="GO:0005886">
    <property type="term" value="C:plasma membrane"/>
    <property type="evidence" value="ECO:0007669"/>
    <property type="project" value="UniProtKB-SubCell"/>
</dbReference>
<dbReference type="Proteomes" id="UP000269019">
    <property type="component" value="Chromosome"/>
</dbReference>
<evidence type="ECO:0000256" key="3">
    <source>
        <dbReference type="ARBA" id="ARBA00022692"/>
    </source>
</evidence>
<dbReference type="PANTHER" id="PTHR40077">
    <property type="entry name" value="MEMBRANE PROTEIN-RELATED"/>
    <property type="match status" value="1"/>
</dbReference>
<feature type="transmembrane region" description="Helical" evidence="6">
    <location>
        <begin position="20"/>
        <end position="38"/>
    </location>
</feature>
<evidence type="ECO:0000256" key="2">
    <source>
        <dbReference type="ARBA" id="ARBA00022475"/>
    </source>
</evidence>
<evidence type="ECO:0000259" key="7">
    <source>
        <dbReference type="Pfam" id="PF12823"/>
    </source>
</evidence>
<keyword evidence="5 6" id="KW-0472">Membrane</keyword>
<gene>
    <name evidence="8" type="ORF">CCHOA_08925</name>
</gene>
<feature type="transmembrane region" description="Helical" evidence="6">
    <location>
        <begin position="58"/>
        <end position="79"/>
    </location>
</feature>
<evidence type="ECO:0000256" key="4">
    <source>
        <dbReference type="ARBA" id="ARBA00022989"/>
    </source>
</evidence>
<evidence type="ECO:0000313" key="9">
    <source>
        <dbReference type="Proteomes" id="UP000269019"/>
    </source>
</evidence>
<evidence type="ECO:0000256" key="1">
    <source>
        <dbReference type="ARBA" id="ARBA00004651"/>
    </source>
</evidence>
<sequence>MTQQQPPLVTPERQQRVGKALTMFSIAAWVTGCWLLVLTGRMILEYLVGIHMPEWTKIIGQLHGLFYMLYLVAVLNLGTKARWSPVTWLVTALWGTIPFMSFVAEHRRRKEVKAAFQLP</sequence>
<organism evidence="8 9">
    <name type="scientific">Corynebacterium choanae</name>
    <dbReference type="NCBI Taxonomy" id="1862358"/>
    <lineage>
        <taxon>Bacteria</taxon>
        <taxon>Bacillati</taxon>
        <taxon>Actinomycetota</taxon>
        <taxon>Actinomycetes</taxon>
        <taxon>Mycobacteriales</taxon>
        <taxon>Corynebacteriaceae</taxon>
        <taxon>Corynebacterium</taxon>
    </lineage>
</organism>
<feature type="domain" description="DUF3817" evidence="7">
    <location>
        <begin position="21"/>
        <end position="109"/>
    </location>
</feature>
<dbReference type="NCBIfam" id="TIGR03954">
    <property type="entry name" value="integ_memb_HG"/>
    <property type="match status" value="1"/>
</dbReference>
<keyword evidence="2" id="KW-1003">Cell membrane</keyword>
<keyword evidence="3 6" id="KW-0812">Transmembrane</keyword>
<dbReference type="KEGG" id="ccho:CCHOA_08925"/>
<dbReference type="InterPro" id="IPR023845">
    <property type="entry name" value="DUF3817_TM"/>
</dbReference>
<dbReference type="AlphaFoldDB" id="A0A3G6J8D9"/>
<evidence type="ECO:0000313" key="8">
    <source>
        <dbReference type="EMBL" id="AZA14169.1"/>
    </source>
</evidence>
<keyword evidence="4 6" id="KW-1133">Transmembrane helix</keyword>
<keyword evidence="9" id="KW-1185">Reference proteome</keyword>
<accession>A0A3G6J8D9</accession>
<dbReference type="EMBL" id="CP033896">
    <property type="protein sequence ID" value="AZA14169.1"/>
    <property type="molecule type" value="Genomic_DNA"/>
</dbReference>
<dbReference type="Pfam" id="PF12823">
    <property type="entry name" value="DUF3817"/>
    <property type="match status" value="1"/>
</dbReference>
<proteinExistence type="predicted"/>
<dbReference type="OrthoDB" id="9342687at2"/>
<protein>
    <recommendedName>
        <fullName evidence="7">DUF3817 domain-containing protein</fullName>
    </recommendedName>
</protein>
<evidence type="ECO:0000256" key="6">
    <source>
        <dbReference type="SAM" id="Phobius"/>
    </source>
</evidence>